<evidence type="ECO:0000256" key="3">
    <source>
        <dbReference type="ARBA" id="ARBA00023163"/>
    </source>
</evidence>
<keyword evidence="3" id="KW-0804">Transcription</keyword>
<feature type="domain" description="HTH arsR-type" evidence="4">
    <location>
        <begin position="1"/>
        <end position="90"/>
    </location>
</feature>
<dbReference type="InterPro" id="IPR051081">
    <property type="entry name" value="HTH_MetalResp_TranReg"/>
</dbReference>
<keyword evidence="6" id="KW-1185">Reference proteome</keyword>
<dbReference type="GO" id="GO:0003677">
    <property type="term" value="F:DNA binding"/>
    <property type="evidence" value="ECO:0007669"/>
    <property type="project" value="UniProtKB-KW"/>
</dbReference>
<evidence type="ECO:0000313" key="5">
    <source>
        <dbReference type="EMBL" id="QGG96297.1"/>
    </source>
</evidence>
<dbReference type="KEGG" id="atq:GH723_14990"/>
<dbReference type="InterPro" id="IPR001845">
    <property type="entry name" value="HTH_ArsR_DNA-bd_dom"/>
</dbReference>
<sequence length="108" mass="12516">MQATVFHALGEPSRLRIVELLRSRPFAVSEIAETLDIRQPQVSKHLKVLAESGLVRVEPRARQRIYHLEAEPFDEIARWAESFEHLWATRLDSLGDFLRPDETKEQPS</sequence>
<dbReference type="GO" id="GO:0003700">
    <property type="term" value="F:DNA-binding transcription factor activity"/>
    <property type="evidence" value="ECO:0007669"/>
    <property type="project" value="InterPro"/>
</dbReference>
<evidence type="ECO:0000256" key="1">
    <source>
        <dbReference type="ARBA" id="ARBA00023015"/>
    </source>
</evidence>
<dbReference type="EMBL" id="CP045851">
    <property type="protein sequence ID" value="QGG96297.1"/>
    <property type="molecule type" value="Genomic_DNA"/>
</dbReference>
<evidence type="ECO:0000256" key="2">
    <source>
        <dbReference type="ARBA" id="ARBA00023125"/>
    </source>
</evidence>
<dbReference type="AlphaFoldDB" id="A0A5Q2RQ92"/>
<proteinExistence type="predicted"/>
<dbReference type="Pfam" id="PF12840">
    <property type="entry name" value="HTH_20"/>
    <property type="match status" value="1"/>
</dbReference>
<gene>
    <name evidence="5" type="ORF">GH723_14990</name>
</gene>
<reference evidence="5 6" key="1">
    <citation type="submission" date="2019-11" db="EMBL/GenBank/DDBJ databases">
        <authorList>
            <person name="He Y."/>
        </authorList>
    </citation>
    <scope>NUCLEOTIDE SEQUENCE [LARGE SCALE GENOMIC DNA]</scope>
    <source>
        <strain evidence="5 6">SCSIO 58843</strain>
    </source>
</reference>
<dbReference type="PROSITE" id="PS50987">
    <property type="entry name" value="HTH_ARSR_2"/>
    <property type="match status" value="1"/>
</dbReference>
<evidence type="ECO:0000313" key="6">
    <source>
        <dbReference type="Proteomes" id="UP000334019"/>
    </source>
</evidence>
<organism evidence="5 6">
    <name type="scientific">Actinomarinicola tropica</name>
    <dbReference type="NCBI Taxonomy" id="2789776"/>
    <lineage>
        <taxon>Bacteria</taxon>
        <taxon>Bacillati</taxon>
        <taxon>Actinomycetota</taxon>
        <taxon>Acidimicrobiia</taxon>
        <taxon>Acidimicrobiales</taxon>
        <taxon>Iamiaceae</taxon>
        <taxon>Actinomarinicola</taxon>
    </lineage>
</organism>
<dbReference type="PRINTS" id="PR00778">
    <property type="entry name" value="HTHARSR"/>
</dbReference>
<protein>
    <submittedName>
        <fullName evidence="5">Metalloregulator ArsR/SmtB family transcription factor</fullName>
    </submittedName>
</protein>
<dbReference type="CDD" id="cd00090">
    <property type="entry name" value="HTH_ARSR"/>
    <property type="match status" value="1"/>
</dbReference>
<dbReference type="NCBIfam" id="NF033788">
    <property type="entry name" value="HTH_metalloreg"/>
    <property type="match status" value="1"/>
</dbReference>
<accession>A0A5Q2RQ92</accession>
<keyword evidence="2" id="KW-0238">DNA-binding</keyword>
<dbReference type="SMART" id="SM00418">
    <property type="entry name" value="HTH_ARSR"/>
    <property type="match status" value="1"/>
</dbReference>
<evidence type="ECO:0000259" key="4">
    <source>
        <dbReference type="PROSITE" id="PS50987"/>
    </source>
</evidence>
<dbReference type="PANTHER" id="PTHR33154:SF33">
    <property type="entry name" value="TRANSCRIPTIONAL REPRESSOR SDPR"/>
    <property type="match status" value="1"/>
</dbReference>
<dbReference type="InterPro" id="IPR011991">
    <property type="entry name" value="ArsR-like_HTH"/>
</dbReference>
<name>A0A5Q2RQ92_9ACTN</name>
<dbReference type="InterPro" id="IPR036388">
    <property type="entry name" value="WH-like_DNA-bd_sf"/>
</dbReference>
<dbReference type="Gene3D" id="1.10.10.10">
    <property type="entry name" value="Winged helix-like DNA-binding domain superfamily/Winged helix DNA-binding domain"/>
    <property type="match status" value="1"/>
</dbReference>
<dbReference type="InterPro" id="IPR036390">
    <property type="entry name" value="WH_DNA-bd_sf"/>
</dbReference>
<dbReference type="SUPFAM" id="SSF46785">
    <property type="entry name" value="Winged helix' DNA-binding domain"/>
    <property type="match status" value="1"/>
</dbReference>
<dbReference type="Proteomes" id="UP000334019">
    <property type="component" value="Chromosome"/>
</dbReference>
<dbReference type="PANTHER" id="PTHR33154">
    <property type="entry name" value="TRANSCRIPTIONAL REGULATOR, ARSR FAMILY"/>
    <property type="match status" value="1"/>
</dbReference>
<dbReference type="RefSeq" id="WP_153760401.1">
    <property type="nucleotide sequence ID" value="NZ_CP045851.1"/>
</dbReference>
<keyword evidence="1" id="KW-0805">Transcription regulation</keyword>